<keyword evidence="1" id="KW-0812">Transmembrane</keyword>
<feature type="transmembrane region" description="Helical" evidence="1">
    <location>
        <begin position="285"/>
        <end position="302"/>
    </location>
</feature>
<feature type="transmembrane region" description="Helical" evidence="1">
    <location>
        <begin position="136"/>
        <end position="154"/>
    </location>
</feature>
<protein>
    <submittedName>
        <fullName evidence="2">Transporter family-2 protein</fullName>
    </submittedName>
</protein>
<feature type="transmembrane region" description="Helical" evidence="1">
    <location>
        <begin position="252"/>
        <end position="273"/>
    </location>
</feature>
<dbReference type="Pfam" id="PF04657">
    <property type="entry name" value="DMT_YdcZ"/>
    <property type="match status" value="2"/>
</dbReference>
<dbReference type="PANTHER" id="PTHR34821">
    <property type="entry name" value="INNER MEMBRANE PROTEIN YDCZ"/>
    <property type="match status" value="1"/>
</dbReference>
<name>A0AAE3YHY3_9MICC</name>
<dbReference type="PANTHER" id="PTHR34821:SF2">
    <property type="entry name" value="INNER MEMBRANE PROTEIN YDCZ"/>
    <property type="match status" value="1"/>
</dbReference>
<gene>
    <name evidence="2" type="ORF">J2S35_001557</name>
</gene>
<evidence type="ECO:0000313" key="2">
    <source>
        <dbReference type="EMBL" id="MDR6892617.1"/>
    </source>
</evidence>
<organism evidence="2 3">
    <name type="scientific">Falsarthrobacter nasiphocae</name>
    <dbReference type="NCBI Taxonomy" id="189863"/>
    <lineage>
        <taxon>Bacteria</taxon>
        <taxon>Bacillati</taxon>
        <taxon>Actinomycetota</taxon>
        <taxon>Actinomycetes</taxon>
        <taxon>Micrococcales</taxon>
        <taxon>Micrococcaceae</taxon>
        <taxon>Falsarthrobacter</taxon>
    </lineage>
</organism>
<dbReference type="AlphaFoldDB" id="A0AAE3YHY3"/>
<feature type="transmembrane region" description="Helical" evidence="1">
    <location>
        <begin position="226"/>
        <end position="245"/>
    </location>
</feature>
<dbReference type="GO" id="GO:0005886">
    <property type="term" value="C:plasma membrane"/>
    <property type="evidence" value="ECO:0007669"/>
    <property type="project" value="TreeGrafter"/>
</dbReference>
<dbReference type="InterPro" id="IPR006750">
    <property type="entry name" value="YdcZ"/>
</dbReference>
<reference evidence="2" key="1">
    <citation type="submission" date="2023-07" db="EMBL/GenBank/DDBJ databases">
        <title>Sequencing the genomes of 1000 actinobacteria strains.</title>
        <authorList>
            <person name="Klenk H.-P."/>
        </authorList>
    </citation>
    <scope>NUCLEOTIDE SEQUENCE</scope>
    <source>
        <strain evidence="2">DSM 13988</strain>
    </source>
</reference>
<evidence type="ECO:0000313" key="3">
    <source>
        <dbReference type="Proteomes" id="UP001247307"/>
    </source>
</evidence>
<dbReference type="Proteomes" id="UP001247307">
    <property type="component" value="Unassembled WGS sequence"/>
</dbReference>
<feature type="transmembrane region" description="Helical" evidence="1">
    <location>
        <begin position="76"/>
        <end position="94"/>
    </location>
</feature>
<dbReference type="EMBL" id="JAVDUI010000001">
    <property type="protein sequence ID" value="MDR6892617.1"/>
    <property type="molecule type" value="Genomic_DNA"/>
</dbReference>
<keyword evidence="1" id="KW-0472">Membrane</keyword>
<comment type="caution">
    <text evidence="2">The sequence shown here is derived from an EMBL/GenBank/DDBJ whole genome shotgun (WGS) entry which is preliminary data.</text>
</comment>
<accession>A0AAE3YHY3</accession>
<keyword evidence="3" id="KW-1185">Reference proteome</keyword>
<feature type="transmembrane region" description="Helical" evidence="1">
    <location>
        <begin position="160"/>
        <end position="180"/>
    </location>
</feature>
<sequence>MLVFFLIAVAAGLTMPVQSRANGALGQYLKDPIAAATVSFGSGLLLLVLVLILVPGPRAAARSIVPVLRNRTIPRYYVLAGLIGAFVVVAQSASVPFIGIALFTVGVVGAQSVSGLLVDHWGLAPGGRRRITPARVIGVVLMIAAVALSVSGRLNAGPGVAWWMALPLAAGFLMSFQQAANGHSARAYGSPLAATAVNFLAGFLGLTALWALLHLGQGFPRLGGEWWMYLGGLCGCVFIAVNAWLLRHLGVLATVIGTVAGQLLGSLVLDLVLPAPGSRVGPETVAGLLLTFAAMGIMNIRARNR</sequence>
<feature type="transmembrane region" description="Helical" evidence="1">
    <location>
        <begin position="192"/>
        <end position="214"/>
    </location>
</feature>
<proteinExistence type="predicted"/>
<keyword evidence="1" id="KW-1133">Transmembrane helix</keyword>
<feature type="transmembrane region" description="Helical" evidence="1">
    <location>
        <begin position="100"/>
        <end position="124"/>
    </location>
</feature>
<dbReference type="RefSeq" id="WP_309851907.1">
    <property type="nucleotide sequence ID" value="NZ_BAAAIU010000020.1"/>
</dbReference>
<feature type="transmembrane region" description="Helical" evidence="1">
    <location>
        <begin position="33"/>
        <end position="55"/>
    </location>
</feature>
<evidence type="ECO:0000256" key="1">
    <source>
        <dbReference type="SAM" id="Phobius"/>
    </source>
</evidence>